<evidence type="ECO:0000259" key="2">
    <source>
        <dbReference type="PROSITE" id="PS50943"/>
    </source>
</evidence>
<dbReference type="EMBL" id="SDOZ01000002">
    <property type="protein sequence ID" value="RXZ61938.1"/>
    <property type="molecule type" value="Genomic_DNA"/>
</dbReference>
<feature type="domain" description="HTH cro/C1-type" evidence="2">
    <location>
        <begin position="6"/>
        <end position="60"/>
    </location>
</feature>
<dbReference type="PANTHER" id="PTHR46558:SF4">
    <property type="entry name" value="DNA-BIDING PHAGE PROTEIN"/>
    <property type="match status" value="1"/>
</dbReference>
<dbReference type="CDD" id="cd00093">
    <property type="entry name" value="HTH_XRE"/>
    <property type="match status" value="1"/>
</dbReference>
<dbReference type="Gene3D" id="1.10.260.40">
    <property type="entry name" value="lambda repressor-like DNA-binding domains"/>
    <property type="match status" value="1"/>
</dbReference>
<keyword evidence="1" id="KW-0238">DNA-binding</keyword>
<name>A0A4Q2KBG3_9FIRM</name>
<dbReference type="SUPFAM" id="SSF47413">
    <property type="entry name" value="lambda repressor-like DNA-binding domains"/>
    <property type="match status" value="1"/>
</dbReference>
<dbReference type="InterPro" id="IPR010982">
    <property type="entry name" value="Lambda_DNA-bd_dom_sf"/>
</dbReference>
<keyword evidence="4" id="KW-1185">Reference proteome</keyword>
<evidence type="ECO:0000256" key="1">
    <source>
        <dbReference type="ARBA" id="ARBA00023125"/>
    </source>
</evidence>
<accession>A0A4Q2KBG3</accession>
<dbReference type="RefSeq" id="WP_129225115.1">
    <property type="nucleotide sequence ID" value="NZ_SDOZ01000002.1"/>
</dbReference>
<dbReference type="PANTHER" id="PTHR46558">
    <property type="entry name" value="TRACRIPTIONAL REGULATORY PROTEIN-RELATED-RELATED"/>
    <property type="match status" value="1"/>
</dbReference>
<evidence type="ECO:0000313" key="4">
    <source>
        <dbReference type="Proteomes" id="UP000291269"/>
    </source>
</evidence>
<gene>
    <name evidence="3" type="ORF">ESZ91_06000</name>
</gene>
<dbReference type="AlphaFoldDB" id="A0A4Q2KBG3"/>
<protein>
    <submittedName>
        <fullName evidence="3">XRE family transcriptional regulator</fullName>
    </submittedName>
</protein>
<dbReference type="PROSITE" id="PS50943">
    <property type="entry name" value="HTH_CROC1"/>
    <property type="match status" value="1"/>
</dbReference>
<dbReference type="Pfam" id="PF01381">
    <property type="entry name" value="HTH_3"/>
    <property type="match status" value="1"/>
</dbReference>
<dbReference type="Proteomes" id="UP000291269">
    <property type="component" value="Unassembled WGS sequence"/>
</dbReference>
<dbReference type="InterPro" id="IPR001387">
    <property type="entry name" value="Cro/C1-type_HTH"/>
</dbReference>
<dbReference type="OrthoDB" id="1862033at2"/>
<evidence type="ECO:0000313" key="3">
    <source>
        <dbReference type="EMBL" id="RXZ61938.1"/>
    </source>
</evidence>
<dbReference type="SMART" id="SM00530">
    <property type="entry name" value="HTH_XRE"/>
    <property type="match status" value="1"/>
</dbReference>
<reference evidence="3 4" key="1">
    <citation type="journal article" date="2019" name="Gut">
        <title>Antibiotics-induced monodominance of a novel gut bacterial order.</title>
        <authorList>
            <person name="Hildebrand F."/>
            <person name="Moitinho-Silva L."/>
            <person name="Blasche S."/>
            <person name="Jahn M.T."/>
            <person name="Gossmann T.I."/>
            <person name="Heuerta-Cepas J."/>
            <person name="Hercog R."/>
            <person name="Luetge M."/>
            <person name="Bahram M."/>
            <person name="Pryszlak A."/>
            <person name="Alves R.J."/>
            <person name="Waszak S.M."/>
            <person name="Zhu A."/>
            <person name="Ye L."/>
            <person name="Costea P.I."/>
            <person name="Aalvink S."/>
            <person name="Belzer C."/>
            <person name="Forslund S.K."/>
            <person name="Sunagawa S."/>
            <person name="Hentschel U."/>
            <person name="Merten C."/>
            <person name="Patil K.R."/>
            <person name="Benes V."/>
            <person name="Bork P."/>
        </authorList>
    </citation>
    <scope>NUCLEOTIDE SEQUENCE [LARGE SCALE GENOMIC DNA]</scope>
    <source>
        <strain evidence="3 4">HDS1380</strain>
    </source>
</reference>
<dbReference type="GO" id="GO:0003677">
    <property type="term" value="F:DNA binding"/>
    <property type="evidence" value="ECO:0007669"/>
    <property type="project" value="UniProtKB-KW"/>
</dbReference>
<comment type="caution">
    <text evidence="3">The sequence shown here is derived from an EMBL/GenBank/DDBJ whole genome shotgun (WGS) entry which is preliminary data.</text>
</comment>
<proteinExistence type="predicted"/>
<sequence>MLNDNIKRLRLSFQISQVELAKKLGVSKQCVSNWENDNVLPSIEMLVKLAQIFNVTTDNLLDLDSSETINVKGLNEKEISHIKCVVQDLLNLK</sequence>
<organism evidence="3 4">
    <name type="scientific">Candidatus Borkfalkia ceftriaxoniphila</name>
    <dbReference type="NCBI Taxonomy" id="2508949"/>
    <lineage>
        <taxon>Bacteria</taxon>
        <taxon>Bacillati</taxon>
        <taxon>Bacillota</taxon>
        <taxon>Clostridia</taxon>
        <taxon>Christensenellales</taxon>
        <taxon>Christensenellaceae</taxon>
        <taxon>Candidatus Borkfalkia</taxon>
    </lineage>
</organism>